<evidence type="ECO:0000313" key="2">
    <source>
        <dbReference type="EMBL" id="MCZ4551826.1"/>
    </source>
</evidence>
<evidence type="ECO:0000313" key="3">
    <source>
        <dbReference type="Proteomes" id="UP001067235"/>
    </source>
</evidence>
<feature type="chain" id="PRO_5045760714" evidence="1">
    <location>
        <begin position="30"/>
        <end position="149"/>
    </location>
</feature>
<dbReference type="RefSeq" id="WP_301572724.1">
    <property type="nucleotide sequence ID" value="NZ_JAPWIE010000005.1"/>
</dbReference>
<protein>
    <submittedName>
        <fullName evidence="2">Uncharacterized protein</fullName>
    </submittedName>
</protein>
<gene>
    <name evidence="2" type="ORF">O4213_17685</name>
</gene>
<keyword evidence="3" id="KW-1185">Reference proteome</keyword>
<accession>A0ABT4MXV9</accession>
<comment type="caution">
    <text evidence="2">The sequence shown here is derived from an EMBL/GenBank/DDBJ whole genome shotgun (WGS) entry which is preliminary data.</text>
</comment>
<feature type="signal peptide" evidence="1">
    <location>
        <begin position="1"/>
        <end position="29"/>
    </location>
</feature>
<keyword evidence="1" id="KW-0732">Signal</keyword>
<organism evidence="2 3">
    <name type="scientific">Gordonia rubripertincta</name>
    <name type="common">Rhodococcus corallinus</name>
    <dbReference type="NCBI Taxonomy" id="36822"/>
    <lineage>
        <taxon>Bacteria</taxon>
        <taxon>Bacillati</taxon>
        <taxon>Actinomycetota</taxon>
        <taxon>Actinomycetes</taxon>
        <taxon>Mycobacteriales</taxon>
        <taxon>Gordoniaceae</taxon>
        <taxon>Gordonia</taxon>
    </lineage>
</organism>
<sequence>MRRIRIARITSIVGAVLATAAAFAPSASADVVDTTVMPGISFPGNGYGTGCTYLVVAKTADSPGTPSTAGVSIVDYNQAATFFPTDLIWNAVDPYFVNPVIFDHAFTLWTPTAPGEHAIMAYQTSAGGPVEIVQVEPATPVGPACFLAP</sequence>
<proteinExistence type="predicted"/>
<name>A0ABT4MXV9_GORRU</name>
<dbReference type="Proteomes" id="UP001067235">
    <property type="component" value="Unassembled WGS sequence"/>
</dbReference>
<evidence type="ECO:0000256" key="1">
    <source>
        <dbReference type="SAM" id="SignalP"/>
    </source>
</evidence>
<dbReference type="EMBL" id="JAPWIE010000005">
    <property type="protein sequence ID" value="MCZ4551826.1"/>
    <property type="molecule type" value="Genomic_DNA"/>
</dbReference>
<reference evidence="2" key="1">
    <citation type="submission" date="2022-12" db="EMBL/GenBank/DDBJ databases">
        <authorList>
            <person name="Krivoruchko A.V."/>
            <person name="Elkin A."/>
        </authorList>
    </citation>
    <scope>NUCLEOTIDE SEQUENCE</scope>
    <source>
        <strain evidence="2">IEGM 1388</strain>
    </source>
</reference>